<feature type="transmembrane region" description="Helical" evidence="2">
    <location>
        <begin position="177"/>
        <end position="196"/>
    </location>
</feature>
<dbReference type="EMBL" id="CP023701">
    <property type="protein sequence ID" value="QEU82371.1"/>
    <property type="molecule type" value="Genomic_DNA"/>
</dbReference>
<feature type="transmembrane region" description="Helical" evidence="2">
    <location>
        <begin position="89"/>
        <end position="110"/>
    </location>
</feature>
<name>A0A5P2UXX9_9ACTN</name>
<feature type="transmembrane region" description="Helical" evidence="2">
    <location>
        <begin position="300"/>
        <end position="321"/>
    </location>
</feature>
<evidence type="ECO:0000256" key="2">
    <source>
        <dbReference type="SAM" id="Phobius"/>
    </source>
</evidence>
<reference evidence="3" key="3">
    <citation type="submission" date="2020-09" db="EMBL/GenBank/DDBJ databases">
        <authorList>
            <person name="Sun Q."/>
            <person name="Ohkuma M."/>
        </authorList>
    </citation>
    <scope>NUCLEOTIDE SEQUENCE</scope>
    <source>
        <strain evidence="3">JCM 4834</strain>
    </source>
</reference>
<reference evidence="3" key="1">
    <citation type="journal article" date="2014" name="Int. J. Syst. Evol. Microbiol.">
        <title>Complete genome sequence of Corynebacterium casei LMG S-19264T (=DSM 44701T), isolated from a smear-ripened cheese.</title>
        <authorList>
            <consortium name="US DOE Joint Genome Institute (JGI-PGF)"/>
            <person name="Walter F."/>
            <person name="Albersmeier A."/>
            <person name="Kalinowski J."/>
            <person name="Ruckert C."/>
        </authorList>
    </citation>
    <scope>NUCLEOTIDE SEQUENCE</scope>
    <source>
        <strain evidence="3">JCM 4834</strain>
    </source>
</reference>
<dbReference type="AlphaFoldDB" id="A0A5P2UXX9"/>
<evidence type="ECO:0000313" key="5">
    <source>
        <dbReference type="Proteomes" id="UP000326831"/>
    </source>
</evidence>
<dbReference type="Proteomes" id="UP000634660">
    <property type="component" value="Unassembled WGS sequence"/>
</dbReference>
<protein>
    <submittedName>
        <fullName evidence="4">ABC transporter permease</fullName>
    </submittedName>
</protein>
<feature type="transmembrane region" description="Helical" evidence="2">
    <location>
        <begin position="131"/>
        <end position="157"/>
    </location>
</feature>
<proteinExistence type="predicted"/>
<keyword evidence="2" id="KW-0812">Transmembrane</keyword>
<keyword evidence="2" id="KW-0472">Membrane</keyword>
<keyword evidence="5" id="KW-1185">Reference proteome</keyword>
<evidence type="ECO:0000313" key="4">
    <source>
        <dbReference type="EMBL" id="QEU82371.1"/>
    </source>
</evidence>
<dbReference type="RefSeq" id="WP_150521380.1">
    <property type="nucleotide sequence ID" value="NZ_BMVX01000011.1"/>
</dbReference>
<feature type="compositionally biased region" description="Low complexity" evidence="1">
    <location>
        <begin position="1"/>
        <end position="19"/>
    </location>
</feature>
<evidence type="ECO:0000313" key="3">
    <source>
        <dbReference type="EMBL" id="GGZ70424.1"/>
    </source>
</evidence>
<gene>
    <name evidence="4" type="ORF">CP968_32595</name>
    <name evidence="3" type="ORF">GCM10010371_32910</name>
</gene>
<sequence length="328" mass="35107">MSAPTRETATRPAPAARPGGPRGMAWLMVRQHRFTLLFWTAATVAAAAWLVYQRSAMLDDLRAAGRDGRPVFEADPNLFHRIGEQLNSAGGMLGGLPVLLGAFLGAPLIASDREQGTARLVTTQSFTRTRWLLWKLGFAVVVVVATTLPLSLLYARWSRAAGPAALDNWLDSPVFDVTGPMLVASALCTTALGIAVGALARRAVIATMLTFVASGALMTAIAYLRPGLATPRRLVYPFGADRPGGYDGSVEVDRWISTASGELYGWSTCVHDAEPEGCRARLGIVNSVQDYFGHDQMAGMQWATAGVFLALAAVFVTAFLLRTRRGAL</sequence>
<accession>A0A5P2UXX9</accession>
<feature type="transmembrane region" description="Helical" evidence="2">
    <location>
        <begin position="203"/>
        <end position="224"/>
    </location>
</feature>
<feature type="region of interest" description="Disordered" evidence="1">
    <location>
        <begin position="1"/>
        <end position="22"/>
    </location>
</feature>
<reference evidence="4 5" key="2">
    <citation type="submission" date="2017-09" db="EMBL/GenBank/DDBJ databases">
        <authorList>
            <person name="Lee N."/>
            <person name="Cho B.-K."/>
        </authorList>
    </citation>
    <scope>NUCLEOTIDE SEQUENCE [LARGE SCALE GENOMIC DNA]</scope>
    <source>
        <strain evidence="4 5">ATCC 27467</strain>
    </source>
</reference>
<keyword evidence="2" id="KW-1133">Transmembrane helix</keyword>
<dbReference type="OrthoDB" id="3579673at2"/>
<organism evidence="4 5">
    <name type="scientific">Streptomyces subrutilus</name>
    <dbReference type="NCBI Taxonomy" id="36818"/>
    <lineage>
        <taxon>Bacteria</taxon>
        <taxon>Bacillati</taxon>
        <taxon>Actinomycetota</taxon>
        <taxon>Actinomycetes</taxon>
        <taxon>Kitasatosporales</taxon>
        <taxon>Streptomycetaceae</taxon>
        <taxon>Streptomyces</taxon>
    </lineage>
</organism>
<evidence type="ECO:0000256" key="1">
    <source>
        <dbReference type="SAM" id="MobiDB-lite"/>
    </source>
</evidence>
<dbReference type="EMBL" id="BMVX01000011">
    <property type="protein sequence ID" value="GGZ70424.1"/>
    <property type="molecule type" value="Genomic_DNA"/>
</dbReference>
<dbReference type="KEGG" id="ssub:CP968_32595"/>
<feature type="transmembrane region" description="Helical" evidence="2">
    <location>
        <begin position="34"/>
        <end position="52"/>
    </location>
</feature>
<dbReference type="Proteomes" id="UP000326831">
    <property type="component" value="Chromosome"/>
</dbReference>